<comment type="caution">
    <text evidence="3">The sequence shown here is derived from an EMBL/GenBank/DDBJ whole genome shotgun (WGS) entry which is preliminary data.</text>
</comment>
<dbReference type="GO" id="GO:0043565">
    <property type="term" value="F:sequence-specific DNA binding"/>
    <property type="evidence" value="ECO:0007669"/>
    <property type="project" value="InterPro"/>
</dbReference>
<proteinExistence type="predicted"/>
<dbReference type="Gene3D" id="1.10.10.10">
    <property type="entry name" value="Winged helix-like DNA-binding domain superfamily/Winged helix DNA-binding domain"/>
    <property type="match status" value="1"/>
</dbReference>
<evidence type="ECO:0000313" key="4">
    <source>
        <dbReference type="Proteomes" id="UP000739538"/>
    </source>
</evidence>
<reference evidence="3" key="1">
    <citation type="submission" date="2020-04" db="EMBL/GenBank/DDBJ databases">
        <authorList>
            <person name="Zhang T."/>
        </authorList>
    </citation>
    <scope>NUCLEOTIDE SEQUENCE</scope>
    <source>
        <strain evidence="3">HKST-UBA02</strain>
    </source>
</reference>
<dbReference type="Pfam" id="PF13518">
    <property type="entry name" value="HTH_28"/>
    <property type="match status" value="1"/>
</dbReference>
<feature type="region of interest" description="Disordered" evidence="1">
    <location>
        <begin position="1"/>
        <end position="42"/>
    </location>
</feature>
<evidence type="ECO:0000259" key="2">
    <source>
        <dbReference type="Pfam" id="PF13518"/>
    </source>
</evidence>
<dbReference type="SUPFAM" id="SSF48295">
    <property type="entry name" value="TrpR-like"/>
    <property type="match status" value="1"/>
</dbReference>
<reference evidence="3" key="2">
    <citation type="journal article" date="2021" name="Microbiome">
        <title>Successional dynamics and alternative stable states in a saline activated sludge microbial community over 9 years.</title>
        <authorList>
            <person name="Wang Y."/>
            <person name="Ye J."/>
            <person name="Ju F."/>
            <person name="Liu L."/>
            <person name="Boyd J.A."/>
            <person name="Deng Y."/>
            <person name="Parks D.H."/>
            <person name="Jiang X."/>
            <person name="Yin X."/>
            <person name="Woodcroft B.J."/>
            <person name="Tyson G.W."/>
            <person name="Hugenholtz P."/>
            <person name="Polz M.F."/>
            <person name="Zhang T."/>
        </authorList>
    </citation>
    <scope>NUCLEOTIDE SEQUENCE</scope>
    <source>
        <strain evidence="3">HKST-UBA02</strain>
    </source>
</reference>
<protein>
    <submittedName>
        <fullName evidence="3">Helix-turn-helix domain-containing protein</fullName>
    </submittedName>
</protein>
<gene>
    <name evidence="3" type="ORF">KDA27_25895</name>
</gene>
<dbReference type="InterPro" id="IPR055247">
    <property type="entry name" value="InsJ-like_HTH"/>
</dbReference>
<dbReference type="EMBL" id="JAGQHS010000296">
    <property type="protein sequence ID" value="MCA9759251.1"/>
    <property type="molecule type" value="Genomic_DNA"/>
</dbReference>
<dbReference type="Proteomes" id="UP000739538">
    <property type="component" value="Unassembled WGS sequence"/>
</dbReference>
<organism evidence="3 4">
    <name type="scientific">Eiseniibacteriota bacterium</name>
    <dbReference type="NCBI Taxonomy" id="2212470"/>
    <lineage>
        <taxon>Bacteria</taxon>
        <taxon>Candidatus Eiseniibacteriota</taxon>
    </lineage>
</organism>
<evidence type="ECO:0000313" key="3">
    <source>
        <dbReference type="EMBL" id="MCA9759251.1"/>
    </source>
</evidence>
<name>A0A956NI93_UNCEI</name>
<dbReference type="InterPro" id="IPR010921">
    <property type="entry name" value="Trp_repressor/repl_initiator"/>
</dbReference>
<dbReference type="AlphaFoldDB" id="A0A956NI93"/>
<sequence length="135" mass="14774">MARKKGTKRGSASPVGGAERSEAETSGDAVRGRPGRRSTAERTEAVLELLSGKATVDQLARRFGVQPSTVEGWRDQALEGISESLRQGSGKSARELELERDLANLEKAFTHLAIKHELVDRALKERPSRPGRSRR</sequence>
<feature type="domain" description="Insertion element IS150 protein InsJ-like helix-turn-helix" evidence="2">
    <location>
        <begin position="41"/>
        <end position="91"/>
    </location>
</feature>
<evidence type="ECO:0000256" key="1">
    <source>
        <dbReference type="SAM" id="MobiDB-lite"/>
    </source>
</evidence>
<dbReference type="InterPro" id="IPR036388">
    <property type="entry name" value="WH-like_DNA-bd_sf"/>
</dbReference>
<accession>A0A956NI93</accession>